<gene>
    <name evidence="1" type="ORF">SETIT_8G111800v2</name>
</gene>
<reference evidence="1" key="2">
    <citation type="submission" date="2015-07" db="EMBL/GenBank/DDBJ databases">
        <authorList>
            <person name="Noorani M."/>
        </authorList>
    </citation>
    <scope>NUCLEOTIDE SEQUENCE</scope>
    <source>
        <strain evidence="1">Yugu1</strain>
    </source>
</reference>
<dbReference type="EMBL" id="CM003535">
    <property type="protein sequence ID" value="RCV38064.1"/>
    <property type="molecule type" value="Genomic_DNA"/>
</dbReference>
<organism evidence="1">
    <name type="scientific">Setaria italica</name>
    <name type="common">Foxtail millet</name>
    <name type="synonym">Panicum italicum</name>
    <dbReference type="NCBI Taxonomy" id="4555"/>
    <lineage>
        <taxon>Eukaryota</taxon>
        <taxon>Viridiplantae</taxon>
        <taxon>Streptophyta</taxon>
        <taxon>Embryophyta</taxon>
        <taxon>Tracheophyta</taxon>
        <taxon>Spermatophyta</taxon>
        <taxon>Magnoliopsida</taxon>
        <taxon>Liliopsida</taxon>
        <taxon>Poales</taxon>
        <taxon>Poaceae</taxon>
        <taxon>PACMAD clade</taxon>
        <taxon>Panicoideae</taxon>
        <taxon>Panicodae</taxon>
        <taxon>Paniceae</taxon>
        <taxon>Cenchrinae</taxon>
        <taxon>Setaria</taxon>
    </lineage>
</organism>
<name>A0A368S6T3_SETIT</name>
<reference evidence="1" key="1">
    <citation type="journal article" date="2012" name="Nat. Biotechnol.">
        <title>Reference genome sequence of the model plant Setaria.</title>
        <authorList>
            <person name="Bennetzen J.L."/>
            <person name="Schmutz J."/>
            <person name="Wang H."/>
            <person name="Percifield R."/>
            <person name="Hawkins J."/>
            <person name="Pontaroli A.C."/>
            <person name="Estep M."/>
            <person name="Feng L."/>
            <person name="Vaughn J.N."/>
            <person name="Grimwood J."/>
            <person name="Jenkins J."/>
            <person name="Barry K."/>
            <person name="Lindquist E."/>
            <person name="Hellsten U."/>
            <person name="Deshpande S."/>
            <person name="Wang X."/>
            <person name="Wu X."/>
            <person name="Mitros T."/>
            <person name="Triplett J."/>
            <person name="Yang X."/>
            <person name="Ye C.Y."/>
            <person name="Mauro-Herrera M."/>
            <person name="Wang L."/>
            <person name="Li P."/>
            <person name="Sharma M."/>
            <person name="Sharma R."/>
            <person name="Ronald P.C."/>
            <person name="Panaud O."/>
            <person name="Kellogg E.A."/>
            <person name="Brutnell T.P."/>
            <person name="Doust A.N."/>
            <person name="Tuskan G.A."/>
            <person name="Rokhsar D."/>
            <person name="Devos K.M."/>
        </authorList>
    </citation>
    <scope>NUCLEOTIDE SEQUENCE [LARGE SCALE GENOMIC DNA]</scope>
    <source>
        <strain evidence="1">Yugu1</strain>
    </source>
</reference>
<protein>
    <submittedName>
        <fullName evidence="1">Uncharacterized protein</fullName>
    </submittedName>
</protein>
<sequence length="153" mass="18056">MAITCHIQSERGGGIRKEREDRGRRSREWAWMDTVPCRGVMIRNPGWDSTHAARRRERKGRGRWKKSLTSVGRLAVRVRGRWRRWLLWTGPREKAGEGRWDEEMGQFWPGTVCFWAGKKKKERVECKGGLGLGIRRKSAQAMLWSFYHLNSFR</sequence>
<accession>A0A368S6T3</accession>
<evidence type="ECO:0000313" key="1">
    <source>
        <dbReference type="EMBL" id="RCV38064.1"/>
    </source>
</evidence>
<proteinExistence type="predicted"/>
<dbReference type="AlphaFoldDB" id="A0A368S6T3"/>